<dbReference type="Proteomes" id="UP001180487">
    <property type="component" value="Unassembled WGS sequence"/>
</dbReference>
<dbReference type="SUPFAM" id="SSF53850">
    <property type="entry name" value="Periplasmic binding protein-like II"/>
    <property type="match status" value="1"/>
</dbReference>
<comment type="similarity">
    <text evidence="1">Belongs to the UPF0065 (bug) family.</text>
</comment>
<evidence type="ECO:0000313" key="3">
    <source>
        <dbReference type="EMBL" id="MDR7376493.1"/>
    </source>
</evidence>
<dbReference type="Pfam" id="PF03401">
    <property type="entry name" value="TctC"/>
    <property type="match status" value="1"/>
</dbReference>
<dbReference type="CDD" id="cd13578">
    <property type="entry name" value="PBP2_Bug27"/>
    <property type="match status" value="1"/>
</dbReference>
<comment type="caution">
    <text evidence="3">The sequence shown here is derived from an EMBL/GenBank/DDBJ whole genome shotgun (WGS) entry which is preliminary data.</text>
</comment>
<feature type="signal peptide" evidence="2">
    <location>
        <begin position="1"/>
        <end position="25"/>
    </location>
</feature>
<dbReference type="RefSeq" id="WP_310371456.1">
    <property type="nucleotide sequence ID" value="NZ_JAVDXT010000001.1"/>
</dbReference>
<dbReference type="Gene3D" id="3.40.190.10">
    <property type="entry name" value="Periplasmic binding protein-like II"/>
    <property type="match status" value="1"/>
</dbReference>
<keyword evidence="4" id="KW-1185">Reference proteome</keyword>
<organism evidence="3 4">
    <name type="scientific">Rhodoferax ferrireducens</name>
    <dbReference type="NCBI Taxonomy" id="192843"/>
    <lineage>
        <taxon>Bacteria</taxon>
        <taxon>Pseudomonadati</taxon>
        <taxon>Pseudomonadota</taxon>
        <taxon>Betaproteobacteria</taxon>
        <taxon>Burkholderiales</taxon>
        <taxon>Comamonadaceae</taxon>
        <taxon>Rhodoferax</taxon>
    </lineage>
</organism>
<feature type="chain" id="PRO_5045607051" evidence="2">
    <location>
        <begin position="26"/>
        <end position="325"/>
    </location>
</feature>
<protein>
    <submittedName>
        <fullName evidence="3">Tripartite-type tricarboxylate transporter receptor subunit TctC</fullName>
    </submittedName>
</protein>
<dbReference type="PIRSF" id="PIRSF017082">
    <property type="entry name" value="YflP"/>
    <property type="match status" value="1"/>
</dbReference>
<dbReference type="InterPro" id="IPR005064">
    <property type="entry name" value="BUG"/>
</dbReference>
<keyword evidence="3" id="KW-0675">Receptor</keyword>
<proteinExistence type="inferred from homology"/>
<dbReference type="EMBL" id="JAVDXT010000001">
    <property type="protein sequence ID" value="MDR7376493.1"/>
    <property type="molecule type" value="Genomic_DNA"/>
</dbReference>
<name>A0ABU2C591_9BURK</name>
<keyword evidence="2" id="KW-0732">Signal</keyword>
<evidence type="ECO:0000256" key="2">
    <source>
        <dbReference type="SAM" id="SignalP"/>
    </source>
</evidence>
<reference evidence="3 4" key="1">
    <citation type="submission" date="2023-07" db="EMBL/GenBank/DDBJ databases">
        <title>Sorghum-associated microbial communities from plants grown in Nebraska, USA.</title>
        <authorList>
            <person name="Schachtman D."/>
        </authorList>
    </citation>
    <scope>NUCLEOTIDE SEQUENCE [LARGE SCALE GENOMIC DNA]</scope>
    <source>
        <strain evidence="3 4">BE313</strain>
    </source>
</reference>
<dbReference type="Gene3D" id="3.40.190.150">
    <property type="entry name" value="Bordetella uptake gene, domain 1"/>
    <property type="match status" value="1"/>
</dbReference>
<dbReference type="InterPro" id="IPR042100">
    <property type="entry name" value="Bug_dom1"/>
</dbReference>
<evidence type="ECO:0000256" key="1">
    <source>
        <dbReference type="ARBA" id="ARBA00006987"/>
    </source>
</evidence>
<accession>A0ABU2C591</accession>
<sequence length="325" mass="34084">MKKPFQLSLALVAASLALLSSPASAEDAYPSKPIRLVVTYPPGGSNDMVARIVGQKLAVSLGQPVLVDNKPGASGNIGMDFVAKAPKDGYTLLLAHTGLASNAHLFAKMPFDPLKDIAPIIRIADQPNVLIVNPKWPFKNVAELVAYAKANPGKLSVGTSGLGGPQDVAARRFMQMTGTDMLNVAYKGGAPALADLLGGQIDLMFETSPTAVPYAKSGKLKALAVTSDKRLSTLADVPTVAEAGVAGYKSIGWVGLAAPAGTPPAIIAKLNEQVQLLLNTSEMKKQITDISLDVTGSSVAGFNTFVRKEWDDYAKFVKDSNITPQ</sequence>
<dbReference type="PANTHER" id="PTHR42928">
    <property type="entry name" value="TRICARBOXYLATE-BINDING PROTEIN"/>
    <property type="match status" value="1"/>
</dbReference>
<evidence type="ECO:0000313" key="4">
    <source>
        <dbReference type="Proteomes" id="UP001180487"/>
    </source>
</evidence>
<dbReference type="PANTHER" id="PTHR42928:SF5">
    <property type="entry name" value="BLR1237 PROTEIN"/>
    <property type="match status" value="1"/>
</dbReference>
<gene>
    <name evidence="3" type="ORF">J2X19_001151</name>
</gene>